<reference evidence="1" key="1">
    <citation type="journal article" date="2014" name="Front. Microbiol.">
        <title>High frequency of phylogenetically diverse reductive dehalogenase-homologous genes in deep subseafloor sedimentary metagenomes.</title>
        <authorList>
            <person name="Kawai M."/>
            <person name="Futagami T."/>
            <person name="Toyoda A."/>
            <person name="Takaki Y."/>
            <person name="Nishi S."/>
            <person name="Hori S."/>
            <person name="Arai W."/>
            <person name="Tsubouchi T."/>
            <person name="Morono Y."/>
            <person name="Uchiyama I."/>
            <person name="Ito T."/>
            <person name="Fujiyama A."/>
            <person name="Inagaki F."/>
            <person name="Takami H."/>
        </authorList>
    </citation>
    <scope>NUCLEOTIDE SEQUENCE</scope>
    <source>
        <strain evidence="1">Expedition CK06-06</strain>
    </source>
</reference>
<gene>
    <name evidence="1" type="ORF">S03H2_48932</name>
</gene>
<organism evidence="1">
    <name type="scientific">marine sediment metagenome</name>
    <dbReference type="NCBI Taxonomy" id="412755"/>
    <lineage>
        <taxon>unclassified sequences</taxon>
        <taxon>metagenomes</taxon>
        <taxon>ecological metagenomes</taxon>
    </lineage>
</organism>
<evidence type="ECO:0000313" key="1">
    <source>
        <dbReference type="EMBL" id="GAH68408.1"/>
    </source>
</evidence>
<comment type="caution">
    <text evidence="1">The sequence shown here is derived from an EMBL/GenBank/DDBJ whole genome shotgun (WGS) entry which is preliminary data.</text>
</comment>
<accession>X1JF66</accession>
<sequence>MDKTVYLYLREFEKEGVIEVKRDNNKYLDIRLTKKGLQQLNDLMLTPYSNDIRNMVLKMDDSSAPKVEVDDNLINFVLSTKPELSSFIREFIVKEYSTVIPNNVFNVISPKIDEFFDNKFFNLNNISQN</sequence>
<proteinExistence type="predicted"/>
<protein>
    <submittedName>
        <fullName evidence="1">Uncharacterized protein</fullName>
    </submittedName>
</protein>
<dbReference type="EMBL" id="BARU01030888">
    <property type="protein sequence ID" value="GAH68408.1"/>
    <property type="molecule type" value="Genomic_DNA"/>
</dbReference>
<name>X1JF66_9ZZZZ</name>
<dbReference type="AlphaFoldDB" id="X1JF66"/>